<gene>
    <name evidence="2" type="ORF">CUT44_17915</name>
</gene>
<dbReference type="NCBIfam" id="NF041390">
    <property type="entry name" value="TadE_Rv3655c"/>
    <property type="match status" value="1"/>
</dbReference>
<evidence type="ECO:0000313" key="3">
    <source>
        <dbReference type="Proteomes" id="UP000230407"/>
    </source>
</evidence>
<comment type="caution">
    <text evidence="2">The sequence shown here is derived from an EMBL/GenBank/DDBJ whole genome shotgun (WGS) entry which is preliminary data.</text>
</comment>
<evidence type="ECO:0000313" key="2">
    <source>
        <dbReference type="EMBL" id="PJE96391.1"/>
    </source>
</evidence>
<reference evidence="2 3" key="1">
    <citation type="submission" date="2017-11" db="EMBL/GenBank/DDBJ databases">
        <title>Streptomyces carmine sp. nov., a novel actinomycete isolated from Sophora alopecuroides in Xinjiang, China.</title>
        <authorList>
            <person name="Wang Y."/>
            <person name="Luo X."/>
            <person name="Wan C."/>
            <person name="Zhang L."/>
        </authorList>
    </citation>
    <scope>NUCLEOTIDE SEQUENCE [LARGE SCALE GENOMIC DNA]</scope>
    <source>
        <strain evidence="2 3">TRM SA0054</strain>
    </source>
</reference>
<keyword evidence="1" id="KW-0812">Transmembrane</keyword>
<dbReference type="Proteomes" id="UP000230407">
    <property type="component" value="Unassembled WGS sequence"/>
</dbReference>
<evidence type="ECO:0008006" key="4">
    <source>
        <dbReference type="Google" id="ProtNLM"/>
    </source>
</evidence>
<name>A0A2M8LWS1_9ACTN</name>
<dbReference type="InterPro" id="IPR049790">
    <property type="entry name" value="Rv3655c/TadE"/>
</dbReference>
<dbReference type="EMBL" id="PGGW01000058">
    <property type="protein sequence ID" value="PJE96391.1"/>
    <property type="molecule type" value="Genomic_DNA"/>
</dbReference>
<keyword evidence="1" id="KW-1133">Transmembrane helix</keyword>
<dbReference type="AlphaFoldDB" id="A0A2M8LWS1"/>
<proteinExistence type="predicted"/>
<evidence type="ECO:0000256" key="1">
    <source>
        <dbReference type="SAM" id="Phobius"/>
    </source>
</evidence>
<protein>
    <recommendedName>
        <fullName evidence="4">Pilus assembly protein TadE</fullName>
    </recommendedName>
</protein>
<accession>A0A2M8LWS1</accession>
<keyword evidence="3" id="KW-1185">Reference proteome</keyword>
<organism evidence="2 3">
    <name type="scientific">Streptomyces carminius</name>
    <dbReference type="NCBI Taxonomy" id="2665496"/>
    <lineage>
        <taxon>Bacteria</taxon>
        <taxon>Bacillati</taxon>
        <taxon>Actinomycetota</taxon>
        <taxon>Actinomycetes</taxon>
        <taxon>Kitasatosporales</taxon>
        <taxon>Streptomycetaceae</taxon>
        <taxon>Streptomyces</taxon>
    </lineage>
</organism>
<keyword evidence="1" id="KW-0472">Membrane</keyword>
<sequence>MRAPRMRALRTGAGQEAGYVTAETAVVVPSLVVLLGMVLWAVAAVAAQIGCVDAAGAGARAVARDEPPERVRRAVRAVAPRGAAVETAREGELVRVRVTARAAGPGPLAVELGAEAVAYAEPD</sequence>
<feature type="transmembrane region" description="Helical" evidence="1">
    <location>
        <begin position="20"/>
        <end position="43"/>
    </location>
</feature>